<feature type="domain" description="WW" evidence="2">
    <location>
        <begin position="222"/>
        <end position="250"/>
    </location>
</feature>
<feature type="compositionally biased region" description="Low complexity" evidence="1">
    <location>
        <begin position="250"/>
        <end position="265"/>
    </location>
</feature>
<feature type="compositionally biased region" description="Low complexity" evidence="1">
    <location>
        <begin position="551"/>
        <end position="565"/>
    </location>
</feature>
<feature type="domain" description="WW" evidence="2">
    <location>
        <begin position="656"/>
        <end position="690"/>
    </location>
</feature>
<dbReference type="PROSITE" id="PS50020">
    <property type="entry name" value="WW_DOMAIN_2"/>
    <property type="match status" value="22"/>
</dbReference>
<dbReference type="InterPro" id="IPR023214">
    <property type="entry name" value="HAD_sf"/>
</dbReference>
<dbReference type="InterPro" id="IPR001202">
    <property type="entry name" value="WW_dom"/>
</dbReference>
<feature type="domain" description="WW" evidence="2">
    <location>
        <begin position="1174"/>
        <end position="1207"/>
    </location>
</feature>
<feature type="compositionally biased region" description="Low complexity" evidence="1">
    <location>
        <begin position="412"/>
        <end position="426"/>
    </location>
</feature>
<dbReference type="InterPro" id="IPR039726">
    <property type="entry name" value="Prp40-like"/>
</dbReference>
<feature type="domain" description="WW" evidence="2">
    <location>
        <begin position="703"/>
        <end position="737"/>
    </location>
</feature>
<dbReference type="SUPFAM" id="SSF51045">
    <property type="entry name" value="WW domain"/>
    <property type="match status" value="22"/>
</dbReference>
<feature type="region of interest" description="Disordered" evidence="1">
    <location>
        <begin position="1000"/>
        <end position="1073"/>
    </location>
</feature>
<gene>
    <name evidence="4" type="primary">NEDD4</name>
    <name evidence="4" type="ORF">SNAT2548_LOCUS18117</name>
</gene>
<feature type="domain" description="WW" evidence="2">
    <location>
        <begin position="425"/>
        <end position="459"/>
    </location>
</feature>
<proteinExistence type="predicted"/>
<feature type="compositionally biased region" description="Basic and acidic residues" evidence="1">
    <location>
        <begin position="1064"/>
        <end position="1073"/>
    </location>
</feature>
<feature type="domain" description="WW" evidence="2">
    <location>
        <begin position="378"/>
        <end position="412"/>
    </location>
</feature>
<feature type="compositionally biased region" description="Basic and acidic residues" evidence="1">
    <location>
        <begin position="448"/>
        <end position="458"/>
    </location>
</feature>
<feature type="domain" description="WW" evidence="2">
    <location>
        <begin position="752"/>
        <end position="786"/>
    </location>
</feature>
<dbReference type="InterPro" id="IPR036020">
    <property type="entry name" value="WW_dom_sf"/>
</dbReference>
<name>A0A812P9K5_9DINO</name>
<dbReference type="InterPro" id="IPR000014">
    <property type="entry name" value="PAS"/>
</dbReference>
<feature type="region of interest" description="Disordered" evidence="1">
    <location>
        <begin position="1196"/>
        <end position="1225"/>
    </location>
</feature>
<feature type="compositionally biased region" description="Polar residues" evidence="1">
    <location>
        <begin position="27"/>
        <end position="36"/>
    </location>
</feature>
<dbReference type="SUPFAM" id="SSF56784">
    <property type="entry name" value="HAD-like"/>
    <property type="match status" value="1"/>
</dbReference>
<feature type="domain" description="WW" evidence="2">
    <location>
        <begin position="1063"/>
        <end position="1097"/>
    </location>
</feature>
<feature type="domain" description="PAS" evidence="3">
    <location>
        <begin position="1578"/>
        <end position="1610"/>
    </location>
</feature>
<feature type="compositionally biased region" description="Polar residues" evidence="1">
    <location>
        <begin position="1049"/>
        <end position="1063"/>
    </location>
</feature>
<comment type="caution">
    <text evidence="4">The sequence shown here is derived from an EMBL/GenBank/DDBJ whole genome shotgun (WGS) entry which is preliminary data.</text>
</comment>
<feature type="domain" description="WW" evidence="2">
    <location>
        <begin position="330"/>
        <end position="364"/>
    </location>
</feature>
<feature type="domain" description="WW" evidence="2">
    <location>
        <begin position="1"/>
        <end position="34"/>
    </location>
</feature>
<evidence type="ECO:0000259" key="3">
    <source>
        <dbReference type="PROSITE" id="PS50112"/>
    </source>
</evidence>
<feature type="compositionally biased region" description="Pro residues" evidence="1">
    <location>
        <begin position="38"/>
        <end position="48"/>
    </location>
</feature>
<dbReference type="GO" id="GO:0045292">
    <property type="term" value="P:mRNA cis splicing, via spliceosome"/>
    <property type="evidence" value="ECO:0007669"/>
    <property type="project" value="InterPro"/>
</dbReference>
<dbReference type="Gene3D" id="3.30.450.20">
    <property type="entry name" value="PAS domain"/>
    <property type="match status" value="1"/>
</dbReference>
<feature type="compositionally biased region" description="Basic and acidic residues" evidence="1">
    <location>
        <begin position="273"/>
        <end position="282"/>
    </location>
</feature>
<feature type="domain" description="WW" evidence="2">
    <location>
        <begin position="978"/>
        <end position="1009"/>
    </location>
</feature>
<dbReference type="Pfam" id="PF13426">
    <property type="entry name" value="PAS_9"/>
    <property type="match status" value="1"/>
</dbReference>
<dbReference type="PROSITE" id="PS01159">
    <property type="entry name" value="WW_DOMAIN_1"/>
    <property type="match status" value="20"/>
</dbReference>
<feature type="compositionally biased region" description="Low complexity" evidence="1">
    <location>
        <begin position="113"/>
        <end position="134"/>
    </location>
</feature>
<feature type="region of interest" description="Disordered" evidence="1">
    <location>
        <begin position="780"/>
        <end position="808"/>
    </location>
</feature>
<feature type="compositionally biased region" description="Low complexity" evidence="1">
    <location>
        <begin position="691"/>
        <end position="707"/>
    </location>
</feature>
<feature type="compositionally biased region" description="Basic and acidic residues" evidence="1">
    <location>
        <begin position="587"/>
        <end position="597"/>
    </location>
</feature>
<feature type="domain" description="WW" evidence="2">
    <location>
        <begin position="839"/>
        <end position="873"/>
    </location>
</feature>
<sequence>MLPPNWAEHKDPSTGKTYYYNSVTKETTWTRPSSSIGAPPPPAPPGGPGTPKAPLAPSLSGPKPLTPLGAPAAPKVPSGPAPPAPGARPGISSASPLAPPPPGGLSRPTVSIASPSPAAPLAPKAPLAPAAPGAPLAPKPAVPPVPGAPKAPAAPGAPFAPALPTEWTEHKDPVTGKTYYYNKITKETTWEKPAPKPGVPSAPGAPKAPLAPGAPLAPKDDWTEHKDPVTGKTYYYNKITKETTWDKPAPKLAATTPLAPKAPLAPGAPPAPDLKDDWTEHKDPVTGKTYYYNKITKETTWDKPAPKLAATTPLAPAAPKAPGAPGAPPAPGASDWTEHKDPSTGKTYYYNKLTKETTWDKPAALAAKPAVPAPLAPAGLPPNWEEHKDPTTGKTYYYNKVTKETSWDKPKGAAAPAAPAAPAAGGLPPEWEEHKDPGSGKTFYYNKTTKETTWDKPAPKPALAPAIKPATTLGGLPPNWEEHKDPSTLKTFYYNKVTKETSWEKPKGAAPALPDAGGLPPNWEEHKDPSSGKVFYYNKVTKETSWDKPKGAAAPAAPAAPAAGGLPPEWEEHKDPGSGKTFYYNKTTKETTWDKPAPKPALAPAIKPATTLGGLPPNWEEHKDPSTLKTFYYNKVTKETSWEKPKGAAPALPDAGGLPPNWEEHKDPSSGKVFYYNKVTKETSWDKPKSAAAPAAPGAPAAGGLPPEWEEHKDPGSGKTFYYNKITKETSWDKPAPKPALAPAIKPATTIGGLPPNWEEHKDPSTLKTFYYNKVTKETSWEKPKGASASAAPAGLPPNWEEHKDPSSGKVFYYNKVTKETSWDKPKGAASPAAPSPGGGLPPEWEEHKDPTSGKTFYYNKVTKETSWDKPAAAAGGLPPNWEEHSDPSSGKPFYYNAVTKETRHLAARDSVPHAEVGTDHDSSAFVRLMRMLEDETLMRACGTSIDTHAELAACQSRNGPTLHGINVPDMRGSAVPPSQWEEHVDPGSGKKFFFNPTTNETSWTKPASRSAGYPSAPARTSDSWTEHRDPASGKTFYFNTETKETSWKKPSNGASTSMYSSKSDPDPWTEHVDPDSGRTFYYNSTTKESAWLKPGHDVPEHRSDRSAAKGKPLAHQESSWTKPTSPSGSARPPPPPAAPLKRSDGWTEHRDPASGKVFYFNVETKETSWQKPGESKSEWTEHVDESGRTFYYNAQTKESSWSRPADRSTGGTGQSSWDRPKPSGPSSELQLMCFDFDCTIAAIHVFEELCRRGGFDGPSQKAKLEIQCREEPEFPARIYGGPARLQELKNFFQSLLQTPQRKVIVITTGFGMVVDAALAKGGLRKFFAEVIGREHPLSEAKQGRKDRIIEELRRKDGLSAWQVLFVDDDPGNVVPAAEQRLCRTAWVPRPAGGMDSIMLRLIREAAEDESGKHTRGMFREDLSLAAGAPSVAASARSLRQAVEAVKRATMFRTHFRGVSQGNLCGIAHECSLSDLAVYVSIPDVVLDSWGESVARTRVRGLEEQAVGLAMPGTSAVPDEDEDPVPPLAWKPKVSVSLEQSTGRQLTEDIDAIITDVVNQALVKKAIQGAVGSCNFCVTIADPRGKDFPLIAVSEAFEKMTGFKRSEILGANCRFLNQGCPISPSDLVGLRLASERGCAFTALLPNRKKSGEMFINLLDLRGLTIATDVENNEELWYLIGIQADITGLGDRSVPEDHMVELQEIASMIRKKLVKEISLLAAEATAVPESQDRQTTPSNASDPQKLTRSFKLLQEPIWRKGSLSKQAVLEMAAKLENQAPQARSRTAPATFSRWLVLPAGGLHISVLLLSVASFLTGLLLVPEILNGNAYTSWAEALGEVPEVESLELCSFAVARRWLIATACPAQIVKLGQLFHAHSQLGKVMLERAVSCEGHARLGLGDARSNFRAMSRVVVLSTAIWFVGALSPKQAIILPVSSTSLTFGYMKRTTACSFGAGQLVAEPLLYAVNFHADICHKGHVWPNACEVGPAAWPDDSILICYSVIPLIWSSGRKARLNTGAGEASTVVGSQTERLSEFPGFEVIQSSWQQPDLSCLEVKASLKRSYEDALFQVEELQQNFQSLAVQSFTDATAVQELPQTWSWWQLVAPLLPVAATAFNMQAALCAREKGCCKDLLLGKAMLTFRHAQEKMNILIWLGTFQGSFALAPHTVEGRYVQGDAWNEEQDGSYTEMSPAERVRNQVLTEYGPQCGTGLVTSSSTSSDRRFMKLLRPCG</sequence>
<dbReference type="Gene3D" id="2.20.70.10">
    <property type="match status" value="22"/>
</dbReference>
<feature type="domain" description="WW" evidence="2">
    <location>
        <begin position="613"/>
        <end position="647"/>
    </location>
</feature>
<feature type="compositionally biased region" description="Pro residues" evidence="1">
    <location>
        <begin position="77"/>
        <end position="86"/>
    </location>
</feature>
<feature type="region of interest" description="Disordered" evidence="1">
    <location>
        <begin position="503"/>
        <end position="531"/>
    </location>
</feature>
<feature type="region of interest" description="Disordered" evidence="1">
    <location>
        <begin position="1092"/>
        <end position="1149"/>
    </location>
</feature>
<evidence type="ECO:0000256" key="1">
    <source>
        <dbReference type="SAM" id="MobiDB-lite"/>
    </source>
</evidence>
<feature type="compositionally biased region" description="Low complexity" evidence="1">
    <location>
        <begin position="647"/>
        <end position="660"/>
    </location>
</feature>
<feature type="region of interest" description="Disordered" evidence="1">
    <location>
        <begin position="641"/>
        <end position="669"/>
    </location>
</feature>
<feature type="domain" description="WW" evidence="2">
    <location>
        <begin position="272"/>
        <end position="306"/>
    </location>
</feature>
<feature type="compositionally biased region" description="Low complexity" evidence="1">
    <location>
        <begin position="87"/>
        <end position="96"/>
    </location>
</feature>
<feature type="compositionally biased region" description="Low complexity" evidence="1">
    <location>
        <begin position="508"/>
        <end position="521"/>
    </location>
</feature>
<feature type="compositionally biased region" description="Pro residues" evidence="1">
    <location>
        <begin position="135"/>
        <end position="149"/>
    </location>
</feature>
<evidence type="ECO:0000313" key="5">
    <source>
        <dbReference type="Proteomes" id="UP000604046"/>
    </source>
</evidence>
<feature type="domain" description="WW" evidence="2">
    <location>
        <begin position="474"/>
        <end position="508"/>
    </location>
</feature>
<evidence type="ECO:0000313" key="4">
    <source>
        <dbReference type="EMBL" id="CAE7345607.1"/>
    </source>
</evidence>
<feature type="region of interest" description="Disordered" evidence="1">
    <location>
        <begin position="683"/>
        <end position="720"/>
    </location>
</feature>
<feature type="domain" description="WW" evidence="2">
    <location>
        <begin position="1141"/>
        <end position="1175"/>
    </location>
</feature>
<feature type="region of interest" description="Disordered" evidence="1">
    <location>
        <begin position="870"/>
        <end position="895"/>
    </location>
</feature>
<feature type="compositionally biased region" description="Basic and acidic residues" evidence="1">
    <location>
        <begin position="1095"/>
        <end position="1108"/>
    </location>
</feature>
<organism evidence="4 5">
    <name type="scientific">Symbiodinium natans</name>
    <dbReference type="NCBI Taxonomy" id="878477"/>
    <lineage>
        <taxon>Eukaryota</taxon>
        <taxon>Sar</taxon>
        <taxon>Alveolata</taxon>
        <taxon>Dinophyceae</taxon>
        <taxon>Suessiales</taxon>
        <taxon>Symbiodiniaceae</taxon>
        <taxon>Symbiodinium</taxon>
    </lineage>
</organism>
<dbReference type="PANTHER" id="PTHR11864:SF35">
    <property type="entry name" value="WW DOMAIN-CONTAINING PROTEIN"/>
    <property type="match status" value="1"/>
</dbReference>
<dbReference type="SMART" id="SM00456">
    <property type="entry name" value="WW"/>
    <property type="match status" value="22"/>
</dbReference>
<protein>
    <submittedName>
        <fullName evidence="4">NEDD4 protein</fullName>
    </submittedName>
</protein>
<evidence type="ECO:0000259" key="2">
    <source>
        <dbReference type="PROSITE" id="PS50020"/>
    </source>
</evidence>
<dbReference type="InterPro" id="IPR036412">
    <property type="entry name" value="HAD-like_sf"/>
</dbReference>
<feature type="domain" description="WW" evidence="2">
    <location>
        <begin position="876"/>
        <end position="904"/>
    </location>
</feature>
<feature type="domain" description="WW" evidence="2">
    <location>
        <begin position="794"/>
        <end position="828"/>
    </location>
</feature>
<dbReference type="InterPro" id="IPR035965">
    <property type="entry name" value="PAS-like_dom_sf"/>
</dbReference>
<feature type="domain" description="WW" evidence="2">
    <location>
        <begin position="517"/>
        <end position="551"/>
    </location>
</feature>
<feature type="region of interest" description="Disordered" evidence="1">
    <location>
        <begin position="27"/>
        <end position="172"/>
    </location>
</feature>
<feature type="region of interest" description="Disordered" evidence="1">
    <location>
        <begin position="546"/>
        <end position="624"/>
    </location>
</feature>
<dbReference type="GO" id="GO:0071004">
    <property type="term" value="C:U2-type prespliceosome"/>
    <property type="evidence" value="ECO:0007669"/>
    <property type="project" value="TreeGrafter"/>
</dbReference>
<dbReference type="OrthoDB" id="187617at2759"/>
<feature type="domain" description="WW" evidence="2">
    <location>
        <begin position="564"/>
        <end position="598"/>
    </location>
</feature>
<keyword evidence="5" id="KW-1185">Reference proteome</keyword>
<feature type="region of interest" description="Disordered" evidence="1">
    <location>
        <begin position="822"/>
        <end position="853"/>
    </location>
</feature>
<dbReference type="PANTHER" id="PTHR11864">
    <property type="entry name" value="PRE-MRNA-PROCESSING PROTEIN PRP40"/>
    <property type="match status" value="1"/>
</dbReference>
<feature type="compositionally biased region" description="Low complexity" evidence="1">
    <location>
        <begin position="202"/>
        <end position="217"/>
    </location>
</feature>
<accession>A0A812P9K5</accession>
<feature type="compositionally biased region" description="Low complexity" evidence="1">
    <location>
        <begin position="600"/>
        <end position="609"/>
    </location>
</feature>
<feature type="compositionally biased region" description="Low complexity" evidence="1">
    <location>
        <begin position="313"/>
        <end position="324"/>
    </location>
</feature>
<feature type="region of interest" description="Disordered" evidence="1">
    <location>
        <begin position="313"/>
        <end position="344"/>
    </location>
</feature>
<feature type="region of interest" description="Disordered" evidence="1">
    <location>
        <begin position="732"/>
        <end position="763"/>
    </location>
</feature>
<feature type="compositionally biased region" description="Low complexity" evidence="1">
    <location>
        <begin position="461"/>
        <end position="470"/>
    </location>
</feature>
<dbReference type="GO" id="GO:0003723">
    <property type="term" value="F:RNA binding"/>
    <property type="evidence" value="ECO:0007669"/>
    <property type="project" value="TreeGrafter"/>
</dbReference>
<feature type="compositionally biased region" description="Low complexity" evidence="1">
    <location>
        <begin position="739"/>
        <end position="748"/>
    </location>
</feature>
<feature type="domain" description="WW" evidence="2">
    <location>
        <begin position="161"/>
        <end position="195"/>
    </location>
</feature>
<feature type="compositionally biased region" description="Low complexity" evidence="1">
    <location>
        <begin position="150"/>
        <end position="164"/>
    </location>
</feature>
<feature type="region of interest" description="Disordered" evidence="1">
    <location>
        <begin position="408"/>
        <end position="484"/>
    </location>
</feature>
<dbReference type="SUPFAM" id="SSF55785">
    <property type="entry name" value="PYP-like sensor domain (PAS domain)"/>
    <property type="match status" value="1"/>
</dbReference>
<dbReference type="Proteomes" id="UP000604046">
    <property type="component" value="Unassembled WGS sequence"/>
</dbReference>
<feature type="region of interest" description="Disordered" evidence="1">
    <location>
        <begin position="247"/>
        <end position="282"/>
    </location>
</feature>
<dbReference type="PROSITE" id="PS50112">
    <property type="entry name" value="PAS"/>
    <property type="match status" value="1"/>
</dbReference>
<feature type="domain" description="WW" evidence="2">
    <location>
        <begin position="1019"/>
        <end position="1053"/>
    </location>
</feature>
<reference evidence="4" key="1">
    <citation type="submission" date="2021-02" db="EMBL/GenBank/DDBJ databases">
        <authorList>
            <person name="Dougan E. K."/>
            <person name="Rhodes N."/>
            <person name="Thang M."/>
            <person name="Chan C."/>
        </authorList>
    </citation>
    <scope>NUCLEOTIDE SEQUENCE</scope>
</reference>
<dbReference type="GO" id="GO:0005685">
    <property type="term" value="C:U1 snRNP"/>
    <property type="evidence" value="ECO:0007669"/>
    <property type="project" value="TreeGrafter"/>
</dbReference>
<dbReference type="Pfam" id="PF00397">
    <property type="entry name" value="WW"/>
    <property type="match status" value="22"/>
</dbReference>
<dbReference type="CDD" id="cd01427">
    <property type="entry name" value="HAD_like"/>
    <property type="match status" value="1"/>
</dbReference>
<dbReference type="EMBL" id="CAJNDS010002135">
    <property type="protein sequence ID" value="CAE7345607.1"/>
    <property type="molecule type" value="Genomic_DNA"/>
</dbReference>
<feature type="region of interest" description="Disordered" evidence="1">
    <location>
        <begin position="190"/>
        <end position="226"/>
    </location>
</feature>
<dbReference type="CDD" id="cd00201">
    <property type="entry name" value="WW"/>
    <property type="match status" value="22"/>
</dbReference>
<dbReference type="Gene3D" id="3.40.50.1000">
    <property type="entry name" value="HAD superfamily/HAD-like"/>
    <property type="match status" value="1"/>
</dbReference>